<evidence type="ECO:0000256" key="2">
    <source>
        <dbReference type="ARBA" id="ARBA00004201"/>
    </source>
</evidence>
<feature type="region of interest" description="Disordered" evidence="7">
    <location>
        <begin position="160"/>
        <end position="327"/>
    </location>
</feature>
<feature type="compositionally biased region" description="Pro residues" evidence="7">
    <location>
        <begin position="247"/>
        <end position="258"/>
    </location>
</feature>
<evidence type="ECO:0000256" key="7">
    <source>
        <dbReference type="SAM" id="MobiDB-lite"/>
    </source>
</evidence>
<feature type="region of interest" description="Disordered" evidence="7">
    <location>
        <begin position="1"/>
        <end position="82"/>
    </location>
</feature>
<comment type="caution">
    <text evidence="9">The sequence shown here is derived from an EMBL/GenBank/DDBJ whole genome shotgun (WGS) entry which is preliminary data.</text>
</comment>
<dbReference type="InterPro" id="IPR039900">
    <property type="entry name" value="Pat1-like"/>
</dbReference>
<feature type="compositionally biased region" description="Polar residues" evidence="7">
    <location>
        <begin position="267"/>
        <end position="277"/>
    </location>
</feature>
<dbReference type="EMBL" id="JAGHQM010000097">
    <property type="protein sequence ID" value="KAH0565422.1"/>
    <property type="molecule type" value="Genomic_DNA"/>
</dbReference>
<evidence type="ECO:0000313" key="9">
    <source>
        <dbReference type="EMBL" id="KAH0565422.1"/>
    </source>
</evidence>
<comment type="similarity">
    <text evidence="3">Belongs to the PAT1 family.</text>
</comment>
<keyword evidence="4" id="KW-0963">Cytoplasm</keyword>
<name>A0A9P8LHH4_9PEZI</name>
<dbReference type="PANTHER" id="PTHR21551">
    <property type="entry name" value="TOPOISOMERASE II-ASSOCIATED PROTEIN PAT1"/>
    <property type="match status" value="1"/>
</dbReference>
<reference evidence="9" key="1">
    <citation type="submission" date="2021-03" db="EMBL/GenBank/DDBJ databases">
        <title>Comparative genomics and phylogenomic investigation of the class Geoglossomycetes provide insights into ecological specialization and systematics.</title>
        <authorList>
            <person name="Melie T."/>
            <person name="Pirro S."/>
            <person name="Miller A.N."/>
            <person name="Quandt A."/>
        </authorList>
    </citation>
    <scope>NUCLEOTIDE SEQUENCE</scope>
    <source>
        <strain evidence="9">CAQ_001_2017</strain>
    </source>
</reference>
<evidence type="ECO:0000256" key="5">
    <source>
        <dbReference type="ARBA" id="ARBA00022884"/>
    </source>
</evidence>
<keyword evidence="6" id="KW-0539">Nucleus</keyword>
<dbReference type="GO" id="GO:0000290">
    <property type="term" value="P:deadenylation-dependent decapping of nuclear-transcribed mRNA"/>
    <property type="evidence" value="ECO:0007669"/>
    <property type="project" value="InterPro"/>
</dbReference>
<feature type="compositionally biased region" description="Low complexity" evidence="7">
    <location>
        <begin position="215"/>
        <end position="230"/>
    </location>
</feature>
<evidence type="ECO:0000313" key="10">
    <source>
        <dbReference type="Proteomes" id="UP000750711"/>
    </source>
</evidence>
<evidence type="ECO:0000256" key="6">
    <source>
        <dbReference type="ARBA" id="ARBA00023242"/>
    </source>
</evidence>
<dbReference type="GO" id="GO:0003723">
    <property type="term" value="F:RNA binding"/>
    <property type="evidence" value="ECO:0007669"/>
    <property type="project" value="UniProtKB-KW"/>
</dbReference>
<dbReference type="InterPro" id="IPR019167">
    <property type="entry name" value="PAT1_dom"/>
</dbReference>
<evidence type="ECO:0000256" key="4">
    <source>
        <dbReference type="ARBA" id="ARBA00022490"/>
    </source>
</evidence>
<dbReference type="GO" id="GO:0000932">
    <property type="term" value="C:P-body"/>
    <property type="evidence" value="ECO:0007669"/>
    <property type="project" value="UniProtKB-SubCell"/>
</dbReference>
<feature type="region of interest" description="Disordered" evidence="7">
    <location>
        <begin position="108"/>
        <end position="142"/>
    </location>
</feature>
<organism evidence="9 10">
    <name type="scientific">Trichoglossum hirsutum</name>
    <dbReference type="NCBI Taxonomy" id="265104"/>
    <lineage>
        <taxon>Eukaryota</taxon>
        <taxon>Fungi</taxon>
        <taxon>Dikarya</taxon>
        <taxon>Ascomycota</taxon>
        <taxon>Pezizomycotina</taxon>
        <taxon>Geoglossomycetes</taxon>
        <taxon>Geoglossales</taxon>
        <taxon>Geoglossaceae</taxon>
        <taxon>Trichoglossum</taxon>
    </lineage>
</organism>
<proteinExistence type="inferred from homology"/>
<protein>
    <recommendedName>
        <fullName evidence="8">mRNA decay factor PAT1 domain-containing protein</fullName>
    </recommendedName>
</protein>
<feature type="compositionally biased region" description="Acidic residues" evidence="7">
    <location>
        <begin position="38"/>
        <end position="52"/>
    </location>
</feature>
<feature type="domain" description="mRNA decay factor PAT1" evidence="8">
    <location>
        <begin position="1"/>
        <end position="823"/>
    </location>
</feature>
<dbReference type="GO" id="GO:0033962">
    <property type="term" value="P:P-body assembly"/>
    <property type="evidence" value="ECO:0007669"/>
    <property type="project" value="TreeGrafter"/>
</dbReference>
<dbReference type="Pfam" id="PF09770">
    <property type="entry name" value="PAT1"/>
    <property type="match status" value="1"/>
</dbReference>
<dbReference type="AlphaFoldDB" id="A0A9P8LHH4"/>
<keyword evidence="5" id="KW-0694">RNA-binding</keyword>
<dbReference type="PANTHER" id="PTHR21551:SF0">
    <property type="entry name" value="PROTEIN ASSOCIATED WITH TOPO II RELATED-1, ISOFORM A"/>
    <property type="match status" value="1"/>
</dbReference>
<feature type="compositionally biased region" description="Polar residues" evidence="7">
    <location>
        <begin position="108"/>
        <end position="125"/>
    </location>
</feature>
<dbReference type="Proteomes" id="UP000750711">
    <property type="component" value="Unassembled WGS sequence"/>
</dbReference>
<dbReference type="GO" id="GO:0005634">
    <property type="term" value="C:nucleus"/>
    <property type="evidence" value="ECO:0007669"/>
    <property type="project" value="UniProtKB-SubCell"/>
</dbReference>
<feature type="region of interest" description="Disordered" evidence="7">
    <location>
        <begin position="500"/>
        <end position="522"/>
    </location>
</feature>
<feature type="compositionally biased region" description="Polar residues" evidence="7">
    <location>
        <begin position="293"/>
        <end position="315"/>
    </location>
</feature>
<evidence type="ECO:0000256" key="1">
    <source>
        <dbReference type="ARBA" id="ARBA00004123"/>
    </source>
</evidence>
<accession>A0A9P8LHH4</accession>
<sequence>MSFFGFDTTLPRDRGHPTNAPGFGQTPDPFAGLSRGAEDDDDGDAIDFEETYDGLGDKLDETDDAFNNDTFGGDGGAAREPVGKDFDFFGQTAKVSRAINEEQVLFTRQQAPSKSVSTIATSPQRAHTKPLKTGYEKYKQPDTIPDLQVNESLWGAPAKKAPVAAKVSEEEGSHQRHLSSSGKKMMSLEEVEAAMRSKKPATSAAPRQPLATVIPPQQQQPPVNAVQQQAPAPPTQQPQPISQQPLPQGPRFPQPPRNEMPAYGAQQPPQALPRQSITPTHPGVGRPPPPRQILQNPIRQQHQSGLRSLPYQQPAPSGMPGGLPSHPGLPAHSQQLLHLSEEERAAFLIEEAKRVKRNHKIHLLSKDNGLMTPQDKNFVTRIQLQQLVTATGNPNEAGTDAALMEDFYYQVHNQIRGGPRQNPFAQTYLYRTDGTSGGRRQHRGGDNHMQRMEQQVQRAVEASKARPKNNQLVLEGSLGKISFSNAKTPKPLLNFKRAEISSDPNRPHHAGRGPQPTFSAGDRKSVLHAIEKVYDTLMQIEDHDRCLPPPLAEGSDAAIAQQHIEWKQKMQALNQKLWDEMKIMDPIIPDAASPHAFIAFLSYAKGKKAIPRIFRHIDQEQRVIILTMIVVFLGSLDVVRFAQLQPGELQLPSTVREGVELFSQAVMPSLFAYVNEAPLKIVVGLLGIIWERVNVQAIAKTKVGLGILTMFFSRGELIRQAGEGEEKEWEQWNAMYNRIFDTLESCLGQIFPPSTNTAEDMYVWQFLAALGVGATPEQQQRLVMAVKDHVMETVMQSKTLPPEISSQKLSNVNLFMRSIGLDVGQLD</sequence>
<evidence type="ECO:0000259" key="8">
    <source>
        <dbReference type="Pfam" id="PF09770"/>
    </source>
</evidence>
<comment type="subcellular location">
    <subcellularLocation>
        <location evidence="2">Cytoplasm</location>
        <location evidence="2">P-body</location>
    </subcellularLocation>
    <subcellularLocation>
        <location evidence="1">Nucleus</location>
    </subcellularLocation>
</comment>
<evidence type="ECO:0000256" key="3">
    <source>
        <dbReference type="ARBA" id="ARBA00009138"/>
    </source>
</evidence>
<keyword evidence="10" id="KW-1185">Reference proteome</keyword>
<gene>
    <name evidence="9" type="ORF">GP486_001198</name>
</gene>